<reference evidence="1" key="1">
    <citation type="submission" date="2022-11" db="EMBL/GenBank/DDBJ databases">
        <title>beta-Carotene-producing bacterium, Jeongeuplla avenae sp. nov., alleviates the salt stress of Arabidopsis seedlings.</title>
        <authorList>
            <person name="Jiang L."/>
            <person name="Lee J."/>
        </authorList>
    </citation>
    <scope>NUCLEOTIDE SEQUENCE</scope>
    <source>
        <strain evidence="1">DY_R2A_6</strain>
    </source>
</reference>
<name>A0ACD4NPC2_9HYPH</name>
<keyword evidence="1" id="KW-0378">Hydrolase</keyword>
<keyword evidence="1" id="KW-0540">Nuclease</keyword>
<accession>A0ACD4NPC2</accession>
<keyword evidence="2" id="KW-1185">Reference proteome</keyword>
<sequence>MSSVQSPRPWTLDEFFAWQERQSERYELVDGFPRRHRMMAGAGNRHDDIVVNIIGDLKAKLRGTPCRPFTADGSVKTGSDRIRRPDVGVDCGKREPRGHHAAIPVVVFEVLSPSTRSSDLLVKDAEYRKLPSLRHIVYVEQDVAEALHWWRRTGDEEWELTALAGLEAVVDLAAIEAALTLRDVYDGLDIAEPSSKLPPPGPR</sequence>
<gene>
    <name evidence="1" type="ORF">OXU80_28245</name>
</gene>
<evidence type="ECO:0000313" key="2">
    <source>
        <dbReference type="Proteomes" id="UP001163223"/>
    </source>
</evidence>
<protein>
    <submittedName>
        <fullName evidence="1">Uma2 family endonuclease</fullName>
    </submittedName>
</protein>
<evidence type="ECO:0000313" key="1">
    <source>
        <dbReference type="EMBL" id="WAJ28642.1"/>
    </source>
</evidence>
<keyword evidence="1" id="KW-0255">Endonuclease</keyword>
<dbReference type="Proteomes" id="UP001163223">
    <property type="component" value="Chromosome"/>
</dbReference>
<dbReference type="EMBL" id="CP113520">
    <property type="protein sequence ID" value="WAJ28642.1"/>
    <property type="molecule type" value="Genomic_DNA"/>
</dbReference>
<organism evidence="1 2">
    <name type="scientific">Antarcticirhabdus aurantiaca</name>
    <dbReference type="NCBI Taxonomy" id="2606717"/>
    <lineage>
        <taxon>Bacteria</taxon>
        <taxon>Pseudomonadati</taxon>
        <taxon>Pseudomonadota</taxon>
        <taxon>Alphaproteobacteria</taxon>
        <taxon>Hyphomicrobiales</taxon>
        <taxon>Aurantimonadaceae</taxon>
        <taxon>Antarcticirhabdus</taxon>
    </lineage>
</organism>
<proteinExistence type="predicted"/>